<feature type="domain" description="Ribosomal protein L9" evidence="7">
    <location>
        <begin position="13"/>
        <end position="40"/>
    </location>
</feature>
<gene>
    <name evidence="8" type="ORF">UFOPK3992_01428</name>
</gene>
<name>A0A6J7QC77_9ZZZZ</name>
<dbReference type="Gene3D" id="3.40.5.10">
    <property type="entry name" value="Ribosomal protein L9, N-terminal domain"/>
    <property type="match status" value="1"/>
</dbReference>
<accession>A0A6J7QC77</accession>
<dbReference type="SUPFAM" id="SSF55653">
    <property type="entry name" value="Ribosomal protein L9 C-domain"/>
    <property type="match status" value="1"/>
</dbReference>
<dbReference type="InterPro" id="IPR020594">
    <property type="entry name" value="Ribosomal_bL9_bac/chp"/>
</dbReference>
<keyword evidence="3" id="KW-0694">RNA-binding</keyword>
<dbReference type="GO" id="GO:0006412">
    <property type="term" value="P:translation"/>
    <property type="evidence" value="ECO:0007669"/>
    <property type="project" value="InterPro"/>
</dbReference>
<organism evidence="8">
    <name type="scientific">freshwater metagenome</name>
    <dbReference type="NCBI Taxonomy" id="449393"/>
    <lineage>
        <taxon>unclassified sequences</taxon>
        <taxon>metagenomes</taxon>
        <taxon>ecological metagenomes</taxon>
    </lineage>
</organism>
<dbReference type="Gene3D" id="3.10.430.100">
    <property type="entry name" value="Ribosomal protein L9, C-terminal domain"/>
    <property type="match status" value="1"/>
</dbReference>
<evidence type="ECO:0000256" key="2">
    <source>
        <dbReference type="ARBA" id="ARBA00022730"/>
    </source>
</evidence>
<keyword evidence="2" id="KW-0699">rRNA-binding</keyword>
<evidence type="ECO:0000313" key="8">
    <source>
        <dbReference type="EMBL" id="CAB5015350.1"/>
    </source>
</evidence>
<dbReference type="InterPro" id="IPR000244">
    <property type="entry name" value="Ribosomal_bL9"/>
</dbReference>
<dbReference type="InterPro" id="IPR009027">
    <property type="entry name" value="Ribosomal_bL9/RNase_H1_N"/>
</dbReference>
<dbReference type="GO" id="GO:0003735">
    <property type="term" value="F:structural constituent of ribosome"/>
    <property type="evidence" value="ECO:0007669"/>
    <property type="project" value="InterPro"/>
</dbReference>
<dbReference type="InterPro" id="IPR020070">
    <property type="entry name" value="Ribosomal_bL9_N"/>
</dbReference>
<proteinExistence type="inferred from homology"/>
<evidence type="ECO:0000256" key="4">
    <source>
        <dbReference type="ARBA" id="ARBA00022980"/>
    </source>
</evidence>
<dbReference type="AlphaFoldDB" id="A0A6J7QC77"/>
<dbReference type="SUPFAM" id="SSF55658">
    <property type="entry name" value="L9 N-domain-like"/>
    <property type="match status" value="1"/>
</dbReference>
<dbReference type="PROSITE" id="PS00651">
    <property type="entry name" value="RIBOSOMAL_L9"/>
    <property type="match status" value="1"/>
</dbReference>
<evidence type="ECO:0000256" key="3">
    <source>
        <dbReference type="ARBA" id="ARBA00022884"/>
    </source>
</evidence>
<dbReference type="NCBIfam" id="TIGR00158">
    <property type="entry name" value="L9"/>
    <property type="match status" value="1"/>
</dbReference>
<evidence type="ECO:0000256" key="1">
    <source>
        <dbReference type="ARBA" id="ARBA00010605"/>
    </source>
</evidence>
<dbReference type="FunFam" id="3.40.5.10:FF:000003">
    <property type="entry name" value="50S ribosomal protein L9"/>
    <property type="match status" value="1"/>
</dbReference>
<evidence type="ECO:0000256" key="5">
    <source>
        <dbReference type="ARBA" id="ARBA00023274"/>
    </source>
</evidence>
<keyword evidence="4" id="KW-0689">Ribosomal protein</keyword>
<dbReference type="PANTHER" id="PTHR21368">
    <property type="entry name" value="50S RIBOSOMAL PROTEIN L9"/>
    <property type="match status" value="1"/>
</dbReference>
<dbReference type="Pfam" id="PF03948">
    <property type="entry name" value="Ribosomal_L9_C"/>
    <property type="match status" value="1"/>
</dbReference>
<evidence type="ECO:0000256" key="6">
    <source>
        <dbReference type="ARBA" id="ARBA00035456"/>
    </source>
</evidence>
<dbReference type="HAMAP" id="MF_00503">
    <property type="entry name" value="Ribosomal_bL9"/>
    <property type="match status" value="1"/>
</dbReference>
<dbReference type="InterPro" id="IPR020069">
    <property type="entry name" value="Ribosomal_bL9_C"/>
</dbReference>
<protein>
    <recommendedName>
        <fullName evidence="6">50S ribosomal protein L9</fullName>
    </recommendedName>
</protein>
<dbReference type="InterPro" id="IPR036791">
    <property type="entry name" value="Ribosomal_bL9_C_sf"/>
</dbReference>
<dbReference type="EMBL" id="CAFBOZ010000220">
    <property type="protein sequence ID" value="CAB5015350.1"/>
    <property type="molecule type" value="Genomic_DNA"/>
</dbReference>
<dbReference type="GO" id="GO:0005840">
    <property type="term" value="C:ribosome"/>
    <property type="evidence" value="ECO:0007669"/>
    <property type="project" value="UniProtKB-KW"/>
</dbReference>
<dbReference type="GO" id="GO:0019843">
    <property type="term" value="F:rRNA binding"/>
    <property type="evidence" value="ECO:0007669"/>
    <property type="project" value="UniProtKB-KW"/>
</dbReference>
<dbReference type="InterPro" id="IPR036935">
    <property type="entry name" value="Ribosomal_bL9_N_sf"/>
</dbReference>
<reference evidence="8" key="1">
    <citation type="submission" date="2020-05" db="EMBL/GenBank/DDBJ databases">
        <authorList>
            <person name="Chiriac C."/>
            <person name="Salcher M."/>
            <person name="Ghai R."/>
            <person name="Kavagutti S V."/>
        </authorList>
    </citation>
    <scope>NUCLEOTIDE SEQUENCE</scope>
</reference>
<dbReference type="GO" id="GO:1990904">
    <property type="term" value="C:ribonucleoprotein complex"/>
    <property type="evidence" value="ECO:0007669"/>
    <property type="project" value="UniProtKB-KW"/>
</dbReference>
<dbReference type="Pfam" id="PF01281">
    <property type="entry name" value="Ribosomal_L9_N"/>
    <property type="match status" value="1"/>
</dbReference>
<evidence type="ECO:0000259" key="7">
    <source>
        <dbReference type="PROSITE" id="PS00651"/>
    </source>
</evidence>
<keyword evidence="5" id="KW-0687">Ribonucleoprotein</keyword>
<sequence>MKLILTDEVSGLGAPGDIVEVKDGYGRNFLLPRGHAVAWSKGGEKQIAQIKRARSAREIRSVEHAQEVTSALTGLSVVVTQRAGEGGRLFGSVSSADIVAAIAAAGGPTLDKAMVRIPMPIKEVGAHTVTVALHSQVVVNLTLEVVAA</sequence>
<comment type="similarity">
    <text evidence="1">Belongs to the bacterial ribosomal protein bL9 family.</text>
</comment>